<feature type="compositionally biased region" description="Polar residues" evidence="1">
    <location>
        <begin position="125"/>
        <end position="144"/>
    </location>
</feature>
<evidence type="ECO:0000313" key="3">
    <source>
        <dbReference type="EMBL" id="CAH2030404.1"/>
    </source>
</evidence>
<accession>A0ABM9D7E5</accession>
<evidence type="ECO:0000313" key="4">
    <source>
        <dbReference type="Proteomes" id="UP001295463"/>
    </source>
</evidence>
<reference evidence="3 4" key="1">
    <citation type="submission" date="2022-03" db="EMBL/GenBank/DDBJ databases">
        <authorList>
            <person name="Koch H."/>
        </authorList>
    </citation>
    <scope>NUCLEOTIDE SEQUENCE [LARGE SCALE GENOMIC DNA]</scope>
    <source>
        <strain evidence="3 4">G1</strain>
    </source>
</reference>
<keyword evidence="4" id="KW-1185">Reference proteome</keyword>
<gene>
    <name evidence="3" type="ORF">GEAMG1_0587</name>
</gene>
<dbReference type="RefSeq" id="WP_305731341.1">
    <property type="nucleotide sequence ID" value="NZ_OW150024.1"/>
</dbReference>
<sequence length="195" mass="20750">MQQGVRRISSLTAAMIAGAVCAAPSAGALDLTYHPPQHDPSASIQAVQTSLRCGMPGRPSGECQLGGTLLARSASQTAASLPYRCTIQYSSAVTRNFNLSFTNTAEEKTLPGGTPLQPGVGPQEKTGQPLRTPNYQPQPTTTEPSRARGVIHHFGTIPMKDGRGERNLAESLPLMLPEQVTAVRLEAMECTPEKR</sequence>
<organism evidence="3 4">
    <name type="scientific">Trichlorobacter ammonificans</name>
    <dbReference type="NCBI Taxonomy" id="2916410"/>
    <lineage>
        <taxon>Bacteria</taxon>
        <taxon>Pseudomonadati</taxon>
        <taxon>Thermodesulfobacteriota</taxon>
        <taxon>Desulfuromonadia</taxon>
        <taxon>Geobacterales</taxon>
        <taxon>Geobacteraceae</taxon>
        <taxon>Trichlorobacter</taxon>
    </lineage>
</organism>
<keyword evidence="2" id="KW-0732">Signal</keyword>
<feature type="region of interest" description="Disordered" evidence="1">
    <location>
        <begin position="104"/>
        <end position="145"/>
    </location>
</feature>
<evidence type="ECO:0000256" key="2">
    <source>
        <dbReference type="SAM" id="SignalP"/>
    </source>
</evidence>
<feature type="chain" id="PRO_5046569368" evidence="2">
    <location>
        <begin position="23"/>
        <end position="195"/>
    </location>
</feature>
<protein>
    <submittedName>
        <fullName evidence="3">Uncharacterized protein</fullName>
    </submittedName>
</protein>
<evidence type="ECO:0000256" key="1">
    <source>
        <dbReference type="SAM" id="MobiDB-lite"/>
    </source>
</evidence>
<proteinExistence type="predicted"/>
<dbReference type="EMBL" id="OW150024">
    <property type="protein sequence ID" value="CAH2030404.1"/>
    <property type="molecule type" value="Genomic_DNA"/>
</dbReference>
<name>A0ABM9D7E5_9BACT</name>
<feature type="signal peptide" evidence="2">
    <location>
        <begin position="1"/>
        <end position="22"/>
    </location>
</feature>
<dbReference type="Proteomes" id="UP001295463">
    <property type="component" value="Chromosome"/>
</dbReference>